<keyword evidence="5" id="KW-0234">DNA repair</keyword>
<dbReference type="InterPro" id="IPR011992">
    <property type="entry name" value="EF-hand-dom_pair"/>
</dbReference>
<dbReference type="AlphaFoldDB" id="A0A830D5D5"/>
<dbReference type="Gene3D" id="1.10.238.10">
    <property type="entry name" value="EF-hand"/>
    <property type="match status" value="2"/>
</dbReference>
<feature type="domain" description="DNA ligase ATP-dependent N-terminal" evidence="6">
    <location>
        <begin position="3"/>
        <end position="71"/>
    </location>
</feature>
<dbReference type="PANTHER" id="PTHR45674:SF4">
    <property type="entry name" value="DNA LIGASE 1"/>
    <property type="match status" value="1"/>
</dbReference>
<keyword evidence="7" id="KW-0808">Transferase</keyword>
<name>A0A830D5D5_9LAMI</name>
<dbReference type="GO" id="GO:0005739">
    <property type="term" value="C:mitochondrion"/>
    <property type="evidence" value="ECO:0007669"/>
    <property type="project" value="TreeGrafter"/>
</dbReference>
<keyword evidence="2" id="KW-0436">Ligase</keyword>
<organism evidence="7 8">
    <name type="scientific">Phtheirospermum japonicum</name>
    <dbReference type="NCBI Taxonomy" id="374723"/>
    <lineage>
        <taxon>Eukaryota</taxon>
        <taxon>Viridiplantae</taxon>
        <taxon>Streptophyta</taxon>
        <taxon>Embryophyta</taxon>
        <taxon>Tracheophyta</taxon>
        <taxon>Spermatophyta</taxon>
        <taxon>Magnoliopsida</taxon>
        <taxon>eudicotyledons</taxon>
        <taxon>Gunneridae</taxon>
        <taxon>Pentapetalae</taxon>
        <taxon>asterids</taxon>
        <taxon>lamiids</taxon>
        <taxon>Lamiales</taxon>
        <taxon>Orobanchaceae</taxon>
        <taxon>Orobanchaceae incertae sedis</taxon>
        <taxon>Phtheirospermum</taxon>
    </lineage>
</organism>
<evidence type="ECO:0000313" key="7">
    <source>
        <dbReference type="EMBL" id="GFQ01612.1"/>
    </source>
</evidence>
<gene>
    <name evidence="7" type="ORF">PHJA_002305100</name>
</gene>
<dbReference type="GO" id="GO:0006281">
    <property type="term" value="P:DNA repair"/>
    <property type="evidence" value="ECO:0007669"/>
    <property type="project" value="UniProtKB-KW"/>
</dbReference>
<dbReference type="InterPro" id="IPR012308">
    <property type="entry name" value="DNA_ligase_ATP-dep_N"/>
</dbReference>
<dbReference type="SUPFAM" id="SSF117018">
    <property type="entry name" value="ATP-dependent DNA ligase DNA-binding domain"/>
    <property type="match status" value="1"/>
</dbReference>
<evidence type="ECO:0000256" key="2">
    <source>
        <dbReference type="ARBA" id="ARBA00022598"/>
    </source>
</evidence>
<sequence length="255" mass="29217">MCKPKALTALKVFDTFHLIAKESGKDSQGKKMSHLRALLVVVAGCEPQYLINLLQKKLGIGLAEKTLLAALGHAALYSEKHSTRPVKARNSLEEVIIYIYVAIFRHKNNMEYVNVVSSLQYRKMDFEEFCAAAISVYQLEGMESWEQHARRAYDFFEKDGNRPIMIEELASAHKAKRPRRKGAAVGKQIRKAHPMRKSLAEAGTSFETGVRRSKRIRMRRDLWNSGKERDSYMVVWMTKSSAARKYEHNYLYGAD</sequence>
<evidence type="ECO:0000256" key="1">
    <source>
        <dbReference type="ARBA" id="ARBA00007572"/>
    </source>
</evidence>
<dbReference type="GO" id="GO:0016301">
    <property type="term" value="F:kinase activity"/>
    <property type="evidence" value="ECO:0007669"/>
    <property type="project" value="UniProtKB-KW"/>
</dbReference>
<dbReference type="OrthoDB" id="1730893at2759"/>
<dbReference type="Pfam" id="PF04675">
    <property type="entry name" value="DNA_ligase_A_N"/>
    <property type="match status" value="1"/>
</dbReference>
<proteinExistence type="inferred from homology"/>
<evidence type="ECO:0000259" key="6">
    <source>
        <dbReference type="Pfam" id="PF04675"/>
    </source>
</evidence>
<evidence type="ECO:0000256" key="4">
    <source>
        <dbReference type="ARBA" id="ARBA00023172"/>
    </source>
</evidence>
<dbReference type="EMBL" id="BMAC01000696">
    <property type="protein sequence ID" value="GFQ01612.1"/>
    <property type="molecule type" value="Genomic_DNA"/>
</dbReference>
<dbReference type="Proteomes" id="UP000653305">
    <property type="component" value="Unassembled WGS sequence"/>
</dbReference>
<dbReference type="PANTHER" id="PTHR45674">
    <property type="entry name" value="DNA LIGASE 1/3 FAMILY MEMBER"/>
    <property type="match status" value="1"/>
</dbReference>
<dbReference type="Gene3D" id="1.10.3260.10">
    <property type="entry name" value="DNA ligase, ATP-dependent, N-terminal domain"/>
    <property type="match status" value="1"/>
</dbReference>
<evidence type="ECO:0000256" key="3">
    <source>
        <dbReference type="ARBA" id="ARBA00022763"/>
    </source>
</evidence>
<dbReference type="GO" id="GO:0006273">
    <property type="term" value="P:lagging strand elongation"/>
    <property type="evidence" value="ECO:0007669"/>
    <property type="project" value="TreeGrafter"/>
</dbReference>
<keyword evidence="4" id="KW-0233">DNA recombination</keyword>
<comment type="caution">
    <text evidence="7">The sequence shown here is derived from an EMBL/GenBank/DDBJ whole genome shotgun (WGS) entry which is preliminary data.</text>
</comment>
<dbReference type="InterPro" id="IPR050191">
    <property type="entry name" value="ATP-dep_DNA_ligase"/>
</dbReference>
<dbReference type="InterPro" id="IPR036599">
    <property type="entry name" value="DNA_ligase_N_sf"/>
</dbReference>
<dbReference type="SUPFAM" id="SSF47473">
    <property type="entry name" value="EF-hand"/>
    <property type="match status" value="1"/>
</dbReference>
<keyword evidence="8" id="KW-1185">Reference proteome</keyword>
<accession>A0A830D5D5</accession>
<keyword evidence="3" id="KW-0227">DNA damage</keyword>
<evidence type="ECO:0000256" key="5">
    <source>
        <dbReference type="ARBA" id="ARBA00023204"/>
    </source>
</evidence>
<dbReference type="GO" id="GO:0003677">
    <property type="term" value="F:DNA binding"/>
    <property type="evidence" value="ECO:0007669"/>
    <property type="project" value="InterPro"/>
</dbReference>
<dbReference type="GO" id="GO:0005634">
    <property type="term" value="C:nucleus"/>
    <property type="evidence" value="ECO:0007669"/>
    <property type="project" value="TreeGrafter"/>
</dbReference>
<keyword evidence="7" id="KW-0418">Kinase</keyword>
<evidence type="ECO:0000313" key="8">
    <source>
        <dbReference type="Proteomes" id="UP000653305"/>
    </source>
</evidence>
<comment type="similarity">
    <text evidence="1">Belongs to the ATP-dependent DNA ligase family.</text>
</comment>
<dbReference type="GO" id="GO:0003910">
    <property type="term" value="F:DNA ligase (ATP) activity"/>
    <property type="evidence" value="ECO:0007669"/>
    <property type="project" value="InterPro"/>
</dbReference>
<dbReference type="GO" id="GO:0006310">
    <property type="term" value="P:DNA recombination"/>
    <property type="evidence" value="ECO:0007669"/>
    <property type="project" value="UniProtKB-KW"/>
</dbReference>
<protein>
    <submittedName>
        <fullName evidence="7">CDPK-related kinase 1</fullName>
    </submittedName>
</protein>
<reference evidence="7" key="1">
    <citation type="submission" date="2020-07" db="EMBL/GenBank/DDBJ databases">
        <title>Ethylene signaling mediates host invasion by parasitic plants.</title>
        <authorList>
            <person name="Yoshida S."/>
        </authorList>
    </citation>
    <scope>NUCLEOTIDE SEQUENCE</scope>
    <source>
        <strain evidence="7">Okayama</strain>
    </source>
</reference>